<name>L1Q919_9CLOT</name>
<dbReference type="STRING" id="545697.HMPREF0216_02687"/>
<evidence type="ECO:0000313" key="2">
    <source>
        <dbReference type="Proteomes" id="UP000010420"/>
    </source>
</evidence>
<accession>L1Q919</accession>
<organism evidence="1 2">
    <name type="scientific">Clostridium celatum DSM 1785</name>
    <dbReference type="NCBI Taxonomy" id="545697"/>
    <lineage>
        <taxon>Bacteria</taxon>
        <taxon>Bacillati</taxon>
        <taxon>Bacillota</taxon>
        <taxon>Clostridia</taxon>
        <taxon>Eubacteriales</taxon>
        <taxon>Clostridiaceae</taxon>
        <taxon>Clostridium</taxon>
    </lineage>
</organism>
<dbReference type="EMBL" id="AMEZ01000084">
    <property type="protein sequence ID" value="EKY24464.1"/>
    <property type="molecule type" value="Genomic_DNA"/>
</dbReference>
<dbReference type="InterPro" id="IPR007612">
    <property type="entry name" value="LOR"/>
</dbReference>
<dbReference type="OrthoDB" id="652307at2"/>
<comment type="caution">
    <text evidence="1">The sequence shown here is derived from an EMBL/GenBank/DDBJ whole genome shotgun (WGS) entry which is preliminary data.</text>
</comment>
<dbReference type="HOGENOM" id="CLU_108507_1_0_9"/>
<evidence type="ECO:0000313" key="1">
    <source>
        <dbReference type="EMBL" id="EKY24464.1"/>
    </source>
</evidence>
<dbReference type="eggNOG" id="COG4894">
    <property type="taxonomic scope" value="Bacteria"/>
</dbReference>
<dbReference type="PATRIC" id="fig|545697.3.peg.2642"/>
<sequence length="117" mass="13209">MYIHRLDGSEFSVIKKKTGFISDKYTIYCGGENLASIKRHMTSIKPKISIVTNKHNYLVSGDIMANDFTICNNGITVAKITKTTFNIKDKYRIDIFDEDNADLFLSAVIAIDNSIHN</sequence>
<dbReference type="SUPFAM" id="SSF54518">
    <property type="entry name" value="Tubby C-terminal domain-like"/>
    <property type="match status" value="1"/>
</dbReference>
<dbReference type="RefSeq" id="WP_005214721.1">
    <property type="nucleotide sequence ID" value="NZ_KB291674.1"/>
</dbReference>
<dbReference type="Pfam" id="PF04525">
    <property type="entry name" value="LOR"/>
    <property type="match status" value="1"/>
</dbReference>
<dbReference type="AlphaFoldDB" id="L1Q919"/>
<keyword evidence="2" id="KW-1185">Reference proteome</keyword>
<evidence type="ECO:0008006" key="3">
    <source>
        <dbReference type="Google" id="ProtNLM"/>
    </source>
</evidence>
<gene>
    <name evidence="1" type="ORF">HMPREF0216_02687</name>
</gene>
<dbReference type="Proteomes" id="UP000010420">
    <property type="component" value="Unassembled WGS sequence"/>
</dbReference>
<dbReference type="InterPro" id="IPR025659">
    <property type="entry name" value="Tubby-like_C"/>
</dbReference>
<proteinExistence type="predicted"/>
<reference evidence="1 2" key="1">
    <citation type="submission" date="2012-05" db="EMBL/GenBank/DDBJ databases">
        <authorList>
            <person name="Weinstock G."/>
            <person name="Sodergren E."/>
            <person name="Lobos E.A."/>
            <person name="Fulton L."/>
            <person name="Fulton R."/>
            <person name="Courtney L."/>
            <person name="Fronick C."/>
            <person name="O'Laughlin M."/>
            <person name="Godfrey J."/>
            <person name="Wilson R.M."/>
            <person name="Miner T."/>
            <person name="Farmer C."/>
            <person name="Delehaunty K."/>
            <person name="Cordes M."/>
            <person name="Minx P."/>
            <person name="Tomlinson C."/>
            <person name="Chen J."/>
            <person name="Wollam A."/>
            <person name="Pepin K.H."/>
            <person name="Bhonagiri V."/>
            <person name="Zhang X."/>
            <person name="Suruliraj S."/>
            <person name="Warren W."/>
            <person name="Mitreva M."/>
            <person name="Mardis E.R."/>
            <person name="Wilson R.K."/>
        </authorList>
    </citation>
    <scope>NUCLEOTIDE SEQUENCE [LARGE SCALE GENOMIC DNA]</scope>
    <source>
        <strain evidence="1 2">DSM 1785</strain>
    </source>
</reference>
<protein>
    <recommendedName>
        <fullName evidence="3">Tubby C 2</fullName>
    </recommendedName>
</protein>